<name>C4XTU3_SOLM1</name>
<dbReference type="Proteomes" id="UP000009071">
    <property type="component" value="Chromosome"/>
</dbReference>
<dbReference type="EMBL" id="AP010904">
    <property type="protein sequence ID" value="BAH73608.1"/>
    <property type="molecule type" value="Genomic_DNA"/>
</dbReference>
<dbReference type="STRING" id="573370.DMR_01170"/>
<gene>
    <name evidence="2" type="ordered locus">DMR_01170</name>
</gene>
<dbReference type="Pfam" id="PF25583">
    <property type="entry name" value="WCX"/>
    <property type="match status" value="1"/>
</dbReference>
<evidence type="ECO:0000313" key="2">
    <source>
        <dbReference type="EMBL" id="BAH73608.1"/>
    </source>
</evidence>
<dbReference type="InterPro" id="IPR051534">
    <property type="entry name" value="CBASS_pafABC_assoc_protein"/>
</dbReference>
<dbReference type="SUPFAM" id="SSF46785">
    <property type="entry name" value="Winged helix' DNA-binding domain"/>
    <property type="match status" value="1"/>
</dbReference>
<sequence length="344" mass="39221">MCDQSGGRMKMPSRLNPDASSSRKMLELYSLLLFSGRKYTLTTLAERLQCSKTTIDRLISEIELFDQVERGKEGRERWYQINRLRKNKKVMIMCEQIQQLSLCKDFAATVLPSELKEDIESTVAQAAEFISDDCIKQLAMQPLGRSLARGSIDYTPFQGIIKILIQSISKKILCEVNYRSLSSPSPKIFLVAPMRLLTYNNAMYVENWRIKREADCNNLQSMVLSVQRIESVNPTLEKHSFKDMPGKDNENFGLIKSASEKVTLVFDKSVSNYVTERTWSSDQTFKFLPTGGVEMSLTANSLEEVVAWILSFGDKTEVVEPAHLRTMVRNRLLKSLEKYGFSSS</sequence>
<dbReference type="eggNOG" id="COG2378">
    <property type="taxonomic scope" value="Bacteria"/>
</dbReference>
<reference evidence="2 3" key="1">
    <citation type="journal article" date="2009" name="Genome Res.">
        <title>Whole genome sequence of Desulfovibrio magneticus strain RS-1 revealed common gene clusters in magnetotactic bacteria.</title>
        <authorList>
            <person name="Nakazawa H."/>
            <person name="Arakaki A."/>
            <person name="Narita-Yamada S."/>
            <person name="Yashiro I."/>
            <person name="Jinno K."/>
            <person name="Aoki N."/>
            <person name="Tsuruyama A."/>
            <person name="Okamura Y."/>
            <person name="Tanikawa S."/>
            <person name="Fujita N."/>
            <person name="Takeyama H."/>
            <person name="Matsunaga T."/>
        </authorList>
    </citation>
    <scope>NUCLEOTIDE SEQUENCE [LARGE SCALE GENOMIC DNA]</scope>
    <source>
        <strain evidence="3">ATCC 700980 / DSM 13731 / RS-1</strain>
    </source>
</reference>
<dbReference type="KEGG" id="dma:DMR_01170"/>
<accession>C4XTU3</accession>
<evidence type="ECO:0000259" key="1">
    <source>
        <dbReference type="Pfam" id="PF25583"/>
    </source>
</evidence>
<feature type="domain" description="WCX" evidence="1">
    <location>
        <begin position="260"/>
        <end position="333"/>
    </location>
</feature>
<organism evidence="2 3">
    <name type="scientific">Solidesulfovibrio magneticus (strain ATCC 700980 / DSM 13731 / RS-1)</name>
    <name type="common">Desulfovibrio magneticus</name>
    <dbReference type="NCBI Taxonomy" id="573370"/>
    <lineage>
        <taxon>Bacteria</taxon>
        <taxon>Pseudomonadati</taxon>
        <taxon>Thermodesulfobacteriota</taxon>
        <taxon>Desulfovibrionia</taxon>
        <taxon>Desulfovibrionales</taxon>
        <taxon>Desulfovibrionaceae</taxon>
        <taxon>Solidesulfovibrio</taxon>
    </lineage>
</organism>
<evidence type="ECO:0000313" key="3">
    <source>
        <dbReference type="Proteomes" id="UP000009071"/>
    </source>
</evidence>
<dbReference type="PROSITE" id="PS52050">
    <property type="entry name" value="WYL"/>
    <property type="match status" value="1"/>
</dbReference>
<dbReference type="Gene3D" id="1.10.10.10">
    <property type="entry name" value="Winged helix-like DNA-binding domain superfamily/Winged helix DNA-binding domain"/>
    <property type="match status" value="1"/>
</dbReference>
<dbReference type="InterPro" id="IPR057727">
    <property type="entry name" value="WCX_dom"/>
</dbReference>
<dbReference type="PANTHER" id="PTHR34580:SF3">
    <property type="entry name" value="PROTEIN PAFB"/>
    <property type="match status" value="1"/>
</dbReference>
<dbReference type="AlphaFoldDB" id="C4XTU3"/>
<keyword evidence="3" id="KW-1185">Reference proteome</keyword>
<dbReference type="HOGENOM" id="CLU_041141_4_3_7"/>
<dbReference type="InterPro" id="IPR036388">
    <property type="entry name" value="WH-like_DNA-bd_sf"/>
</dbReference>
<dbReference type="PANTHER" id="PTHR34580">
    <property type="match status" value="1"/>
</dbReference>
<protein>
    <recommendedName>
        <fullName evidence="1">WCX domain-containing protein</fullName>
    </recommendedName>
</protein>
<dbReference type="InterPro" id="IPR036390">
    <property type="entry name" value="WH_DNA-bd_sf"/>
</dbReference>
<proteinExistence type="predicted"/>